<dbReference type="InterPro" id="IPR043129">
    <property type="entry name" value="ATPase_NBD"/>
</dbReference>
<proteinExistence type="predicted"/>
<keyword evidence="2" id="KW-0808">Transferase</keyword>
<evidence type="ECO:0000313" key="3">
    <source>
        <dbReference type="Proteomes" id="UP000679575"/>
    </source>
</evidence>
<evidence type="ECO:0000256" key="1">
    <source>
        <dbReference type="ARBA" id="ARBA00023277"/>
    </source>
</evidence>
<reference evidence="2 3" key="1">
    <citation type="submission" date="2021-04" db="EMBL/GenBank/DDBJ databases">
        <title>Novel species identification of genus Shewanella.</title>
        <authorList>
            <person name="Liu G."/>
        </authorList>
    </citation>
    <scope>NUCLEOTIDE SEQUENCE [LARGE SCALE GENOMIC DNA]</scope>
    <source>
        <strain evidence="2 3">FJAT-54481</strain>
    </source>
</reference>
<dbReference type="PANTHER" id="PTHR18964:SF174">
    <property type="entry name" value="D-ALLOSE KINASE-RELATED"/>
    <property type="match status" value="1"/>
</dbReference>
<dbReference type="NCBIfam" id="NF007108">
    <property type="entry name" value="PRK09557.1"/>
    <property type="match status" value="1"/>
</dbReference>
<sequence length="299" mass="31733">MIRFGIDLGGTKIELVALDEAGKELYRQRVVTPKNYPGTLDAICSLVTDAERQLGHEGTVGVGIPGVVSPFTGEVKNGNSVWLHGHPLDKDLGLRLDRQVRVANDANCFAVSEAVDGAGAGKRMVFGVILGTGVGGGIAVDGKVHAGGNGIAGEWGHIPLPWMRPEEFRSAKCFCGNYDCTECYISGTGFLRDYNQATHGNVVSGNDVMQLVAQGDEQANAAFERFLDRLARSLASMINILDPDVIVLGGGMSNVDAIYTRLPALLKPYVLGGECETPVVKNLHGSSSGVRGAAWLWPL</sequence>
<dbReference type="Proteomes" id="UP000679575">
    <property type="component" value="Chromosome"/>
</dbReference>
<dbReference type="Pfam" id="PF00480">
    <property type="entry name" value="ROK"/>
    <property type="match status" value="1"/>
</dbReference>
<dbReference type="InterPro" id="IPR049874">
    <property type="entry name" value="ROK_cs"/>
</dbReference>
<evidence type="ECO:0000313" key="2">
    <source>
        <dbReference type="EMBL" id="QUN06958.1"/>
    </source>
</evidence>
<dbReference type="EMBL" id="CP073587">
    <property type="protein sequence ID" value="QUN06958.1"/>
    <property type="molecule type" value="Genomic_DNA"/>
</dbReference>
<dbReference type="Gene3D" id="3.30.420.40">
    <property type="match status" value="2"/>
</dbReference>
<dbReference type="CDD" id="cd24066">
    <property type="entry name" value="ASKHA_NBD_ROK_EcFRK-like"/>
    <property type="match status" value="1"/>
</dbReference>
<dbReference type="RefSeq" id="WP_212595963.1">
    <property type="nucleotide sequence ID" value="NZ_CP073587.1"/>
</dbReference>
<dbReference type="InterPro" id="IPR000600">
    <property type="entry name" value="ROK"/>
</dbReference>
<name>A0ABX7YW05_9GAMM</name>
<dbReference type="SUPFAM" id="SSF53067">
    <property type="entry name" value="Actin-like ATPase domain"/>
    <property type="match status" value="1"/>
</dbReference>
<accession>A0ABX7YW05</accession>
<organism evidence="2 3">
    <name type="scientific">Shewanella yunxiaonensis</name>
    <dbReference type="NCBI Taxonomy" id="2829809"/>
    <lineage>
        <taxon>Bacteria</taxon>
        <taxon>Pseudomonadati</taxon>
        <taxon>Pseudomonadota</taxon>
        <taxon>Gammaproteobacteria</taxon>
        <taxon>Alteromonadales</taxon>
        <taxon>Shewanellaceae</taxon>
        <taxon>Shewanella</taxon>
    </lineage>
</organism>
<dbReference type="PANTHER" id="PTHR18964">
    <property type="entry name" value="ROK (REPRESSOR, ORF, KINASE) FAMILY"/>
    <property type="match status" value="1"/>
</dbReference>
<dbReference type="PROSITE" id="PS01125">
    <property type="entry name" value="ROK"/>
    <property type="match status" value="1"/>
</dbReference>
<keyword evidence="1" id="KW-0119">Carbohydrate metabolism</keyword>
<gene>
    <name evidence="2" type="primary">mak</name>
    <name evidence="2" type="ORF">KDN34_05820</name>
</gene>
<keyword evidence="3" id="KW-1185">Reference proteome</keyword>
<dbReference type="GO" id="GO:0008865">
    <property type="term" value="F:fructokinase activity"/>
    <property type="evidence" value="ECO:0007669"/>
    <property type="project" value="UniProtKB-EC"/>
</dbReference>
<protein>
    <submittedName>
        <fullName evidence="2">Fructokinase</fullName>
        <ecNumber evidence="2">2.7.1.4</ecNumber>
    </submittedName>
</protein>
<dbReference type="EC" id="2.7.1.4" evidence="2"/>